<keyword evidence="1" id="KW-0732">Signal</keyword>
<dbReference type="EMBL" id="JAACFV010000137">
    <property type="protein sequence ID" value="KAF7504454.1"/>
    <property type="molecule type" value="Genomic_DNA"/>
</dbReference>
<organism evidence="3 4">
    <name type="scientific">Endocarpon pusillum</name>
    <dbReference type="NCBI Taxonomy" id="364733"/>
    <lineage>
        <taxon>Eukaryota</taxon>
        <taxon>Fungi</taxon>
        <taxon>Dikarya</taxon>
        <taxon>Ascomycota</taxon>
        <taxon>Pezizomycotina</taxon>
        <taxon>Eurotiomycetes</taxon>
        <taxon>Chaetothyriomycetidae</taxon>
        <taxon>Verrucariales</taxon>
        <taxon>Verrucariaceae</taxon>
        <taxon>Endocarpon</taxon>
    </lineage>
</organism>
<evidence type="ECO:0000259" key="2">
    <source>
        <dbReference type="Pfam" id="PF24476"/>
    </source>
</evidence>
<feature type="chain" id="PRO_5034192769" description="DUF7580 domain-containing protein" evidence="1">
    <location>
        <begin position="21"/>
        <end position="573"/>
    </location>
</feature>
<evidence type="ECO:0000313" key="4">
    <source>
        <dbReference type="Proteomes" id="UP000606974"/>
    </source>
</evidence>
<accession>A0A8H7ABH8</accession>
<dbReference type="PANTHER" id="PTHR35186">
    <property type="entry name" value="ANK_REP_REGION DOMAIN-CONTAINING PROTEIN"/>
    <property type="match status" value="1"/>
</dbReference>
<dbReference type="AlphaFoldDB" id="A0A8H7ABH8"/>
<name>A0A8H7ABH8_9EURO</name>
<dbReference type="Proteomes" id="UP000606974">
    <property type="component" value="Unassembled WGS sequence"/>
</dbReference>
<keyword evidence="4" id="KW-1185">Reference proteome</keyword>
<dbReference type="Pfam" id="PF24476">
    <property type="entry name" value="DUF7580"/>
    <property type="match status" value="1"/>
</dbReference>
<proteinExistence type="predicted"/>
<evidence type="ECO:0000256" key="1">
    <source>
        <dbReference type="SAM" id="SignalP"/>
    </source>
</evidence>
<evidence type="ECO:0000313" key="3">
    <source>
        <dbReference type="EMBL" id="KAF7504454.1"/>
    </source>
</evidence>
<dbReference type="PANTHER" id="PTHR35186:SF4">
    <property type="entry name" value="PRION-INHIBITION AND PROPAGATION HELO DOMAIN-CONTAINING PROTEIN"/>
    <property type="match status" value="1"/>
</dbReference>
<reference evidence="3" key="1">
    <citation type="submission" date="2020-02" db="EMBL/GenBank/DDBJ databases">
        <authorList>
            <person name="Palmer J.M."/>
        </authorList>
    </citation>
    <scope>NUCLEOTIDE SEQUENCE</scope>
    <source>
        <strain evidence="3">EPUS1.4</strain>
        <tissue evidence="3">Thallus</tissue>
    </source>
</reference>
<comment type="caution">
    <text evidence="3">The sequence shown here is derived from an EMBL/GenBank/DDBJ whole genome shotgun (WGS) entry which is preliminary data.</text>
</comment>
<gene>
    <name evidence="3" type="ORF">GJ744_002191</name>
</gene>
<dbReference type="OrthoDB" id="4153693at2759"/>
<dbReference type="InterPro" id="IPR056002">
    <property type="entry name" value="DUF7580"/>
</dbReference>
<sequence>MSGIEVAGFVLAALPLFISAAEHYRDGLGSIHKFFRKERILELYIDELNLQDSYLRLHLQSLLGNTELPAEIQEKLGNNPAGPEWQSAVVKKELGENLGLAYESFVKILERITKVLVGQIKKDDSLHSGSASQIQKLRRLYLDDSRARKDGNPGKSELWSRVKFSWKEPDRNQTLLDLRTCNDDLLKLNQAVKSAAGFQKKQQGRRAHAAYQISEEAQKLFHVLSASCKCNHKIPSKANLRMRRYTDDTDEAEVVCFDLLLFKSNAATCEMSARISRKTQPMVQNSRVRFQTDDCEKSSRESTESKFRKSLEDICAAIHSAHQDKIQLEIFVDREQKVWEIGMNPSKAVRTPPFQFLSLEDLLSLSTPFSQKRWLHREKAILAIVLAYSLLQLHQSPWLSHEWSAKHIYFLENPSFFVSPLSPTSQFELRTPYVSTVLDSNAMCSPTPATPTTRMPHPAPRNSCLIALGVILLELYLNRSIHEDNKDNNGAISHEIRYMAIDLLEENADNITMTLEYYRAIQFCLFPTPDPNSRQVSLDDAGFRELYYKEVIVPLEENLSSRFEITDEIWAEA</sequence>
<feature type="signal peptide" evidence="1">
    <location>
        <begin position="1"/>
        <end position="20"/>
    </location>
</feature>
<feature type="domain" description="DUF7580" evidence="2">
    <location>
        <begin position="212"/>
        <end position="561"/>
    </location>
</feature>
<protein>
    <recommendedName>
        <fullName evidence="2">DUF7580 domain-containing protein</fullName>
    </recommendedName>
</protein>